<keyword evidence="6" id="KW-0456">Lyase</keyword>
<dbReference type="GO" id="GO:0004089">
    <property type="term" value="F:carbonate dehydratase activity"/>
    <property type="evidence" value="ECO:0007669"/>
    <property type="project" value="UniProtKB-EC"/>
</dbReference>
<dbReference type="EC" id="4.2.1.1" evidence="3"/>
<dbReference type="AlphaFoldDB" id="A0AAD9QM74"/>
<accession>A0AAD9QM74</accession>
<keyword evidence="5" id="KW-0862">Zinc</keyword>
<reference evidence="9" key="1">
    <citation type="journal article" date="2023" name="G3 (Bethesda)">
        <title>Whole genome assembly and annotation of the endangered Caribbean coral Acropora cervicornis.</title>
        <authorList>
            <person name="Selwyn J.D."/>
            <person name="Vollmer S.V."/>
        </authorList>
    </citation>
    <scope>NUCLEOTIDE SEQUENCE</scope>
    <source>
        <strain evidence="9">K2</strain>
    </source>
</reference>
<dbReference type="Proteomes" id="UP001249851">
    <property type="component" value="Unassembled WGS sequence"/>
</dbReference>
<sequence>MVWGYDKENGPANWYKSCPIAFIGKRQSPIDLIDNEVKRDSSLKPLVVSYPPFSKGKFLNNGHSVQFVPDASNNLSDLETVDKNLHFVHWDCETHASFPETVKANKRNGLCVLGFFLKVGAENAALKPITDMLPKLKKAGSSEPLAIEFDMRSVMPKDLTDYYTYDGSLTTPPLLECVKWVVFKEPLEVSAAQMEAFRAVENGSGEPLVGNYRPPCPLHSRTVAASFK</sequence>
<dbReference type="InterPro" id="IPR023561">
    <property type="entry name" value="Carbonic_anhydrase_a-class"/>
</dbReference>
<comment type="similarity">
    <text evidence="2">Belongs to the alpha-carbonic anhydrase family.</text>
</comment>
<dbReference type="Pfam" id="PF00194">
    <property type="entry name" value="Carb_anhydrase"/>
    <property type="match status" value="1"/>
</dbReference>
<dbReference type="PANTHER" id="PTHR18952">
    <property type="entry name" value="CARBONIC ANHYDRASE"/>
    <property type="match status" value="1"/>
</dbReference>
<organism evidence="9 10">
    <name type="scientific">Acropora cervicornis</name>
    <name type="common">Staghorn coral</name>
    <dbReference type="NCBI Taxonomy" id="6130"/>
    <lineage>
        <taxon>Eukaryota</taxon>
        <taxon>Metazoa</taxon>
        <taxon>Cnidaria</taxon>
        <taxon>Anthozoa</taxon>
        <taxon>Hexacorallia</taxon>
        <taxon>Scleractinia</taxon>
        <taxon>Astrocoeniina</taxon>
        <taxon>Acroporidae</taxon>
        <taxon>Acropora</taxon>
    </lineage>
</organism>
<comment type="caution">
    <text evidence="9">The sequence shown here is derived from an EMBL/GenBank/DDBJ whole genome shotgun (WGS) entry which is preliminary data.</text>
</comment>
<dbReference type="Gene3D" id="3.10.200.10">
    <property type="entry name" value="Alpha carbonic anhydrase"/>
    <property type="match status" value="2"/>
</dbReference>
<comment type="catalytic activity">
    <reaction evidence="7">
        <text>hydrogencarbonate + H(+) = CO2 + H2O</text>
        <dbReference type="Rhea" id="RHEA:10748"/>
        <dbReference type="ChEBI" id="CHEBI:15377"/>
        <dbReference type="ChEBI" id="CHEBI:15378"/>
        <dbReference type="ChEBI" id="CHEBI:16526"/>
        <dbReference type="ChEBI" id="CHEBI:17544"/>
        <dbReference type="EC" id="4.2.1.1"/>
    </reaction>
</comment>
<dbReference type="GO" id="GO:0005737">
    <property type="term" value="C:cytoplasm"/>
    <property type="evidence" value="ECO:0007669"/>
    <property type="project" value="TreeGrafter"/>
</dbReference>
<dbReference type="SMART" id="SM01057">
    <property type="entry name" value="Carb_anhydrase"/>
    <property type="match status" value="1"/>
</dbReference>
<proteinExistence type="inferred from homology"/>
<dbReference type="PROSITE" id="PS51144">
    <property type="entry name" value="ALPHA_CA_2"/>
    <property type="match status" value="1"/>
</dbReference>
<comment type="cofactor">
    <cofactor evidence="1">
        <name>Zn(2+)</name>
        <dbReference type="ChEBI" id="CHEBI:29105"/>
    </cofactor>
</comment>
<dbReference type="GO" id="GO:0008270">
    <property type="term" value="F:zinc ion binding"/>
    <property type="evidence" value="ECO:0007669"/>
    <property type="project" value="InterPro"/>
</dbReference>
<dbReference type="PANTHER" id="PTHR18952:SF141">
    <property type="entry name" value="CARBONIC ANHYDRASE"/>
    <property type="match status" value="1"/>
</dbReference>
<evidence type="ECO:0000256" key="7">
    <source>
        <dbReference type="ARBA" id="ARBA00048348"/>
    </source>
</evidence>
<dbReference type="EMBL" id="JARQWQ010000024">
    <property type="protein sequence ID" value="KAK2563709.1"/>
    <property type="molecule type" value="Genomic_DNA"/>
</dbReference>
<evidence type="ECO:0000313" key="10">
    <source>
        <dbReference type="Proteomes" id="UP001249851"/>
    </source>
</evidence>
<feature type="domain" description="Alpha-carbonic anhydrase" evidence="8">
    <location>
        <begin position="1"/>
        <end position="227"/>
    </location>
</feature>
<evidence type="ECO:0000256" key="6">
    <source>
        <dbReference type="ARBA" id="ARBA00023239"/>
    </source>
</evidence>
<evidence type="ECO:0000256" key="2">
    <source>
        <dbReference type="ARBA" id="ARBA00010718"/>
    </source>
</evidence>
<evidence type="ECO:0000313" key="9">
    <source>
        <dbReference type="EMBL" id="KAK2563709.1"/>
    </source>
</evidence>
<evidence type="ECO:0000256" key="4">
    <source>
        <dbReference type="ARBA" id="ARBA00022723"/>
    </source>
</evidence>
<dbReference type="InterPro" id="IPR036398">
    <property type="entry name" value="CA_dom_sf"/>
</dbReference>
<evidence type="ECO:0000259" key="8">
    <source>
        <dbReference type="PROSITE" id="PS51144"/>
    </source>
</evidence>
<evidence type="ECO:0000256" key="1">
    <source>
        <dbReference type="ARBA" id="ARBA00001947"/>
    </source>
</evidence>
<keyword evidence="10" id="KW-1185">Reference proteome</keyword>
<protein>
    <recommendedName>
        <fullName evidence="3">carbonic anhydrase</fullName>
        <ecNumber evidence="3">4.2.1.1</ecNumber>
    </recommendedName>
</protein>
<dbReference type="SUPFAM" id="SSF51069">
    <property type="entry name" value="Carbonic anhydrase"/>
    <property type="match status" value="1"/>
</dbReference>
<evidence type="ECO:0000256" key="3">
    <source>
        <dbReference type="ARBA" id="ARBA00012925"/>
    </source>
</evidence>
<evidence type="ECO:0000256" key="5">
    <source>
        <dbReference type="ARBA" id="ARBA00022833"/>
    </source>
</evidence>
<name>A0AAD9QM74_ACRCE</name>
<keyword evidence="4" id="KW-0479">Metal-binding</keyword>
<dbReference type="InterPro" id="IPR001148">
    <property type="entry name" value="CA_dom"/>
</dbReference>
<reference evidence="9" key="2">
    <citation type="journal article" date="2023" name="Science">
        <title>Genomic signatures of disease resistance in endangered staghorn corals.</title>
        <authorList>
            <person name="Vollmer S.V."/>
            <person name="Selwyn J.D."/>
            <person name="Despard B.A."/>
            <person name="Roesel C.L."/>
        </authorList>
    </citation>
    <scope>NUCLEOTIDE SEQUENCE</scope>
    <source>
        <strain evidence="9">K2</strain>
    </source>
</reference>
<gene>
    <name evidence="9" type="ORF">P5673_012693</name>
</gene>